<dbReference type="AlphaFoldDB" id="A0AAD5WM53"/>
<accession>A0AAD5WM53</accession>
<organism evidence="1 2">
    <name type="scientific">Parelaphostrongylus tenuis</name>
    <name type="common">Meningeal worm</name>
    <dbReference type="NCBI Taxonomy" id="148309"/>
    <lineage>
        <taxon>Eukaryota</taxon>
        <taxon>Metazoa</taxon>
        <taxon>Ecdysozoa</taxon>
        <taxon>Nematoda</taxon>
        <taxon>Chromadorea</taxon>
        <taxon>Rhabditida</taxon>
        <taxon>Rhabditina</taxon>
        <taxon>Rhabditomorpha</taxon>
        <taxon>Strongyloidea</taxon>
        <taxon>Metastrongylidae</taxon>
        <taxon>Parelaphostrongylus</taxon>
    </lineage>
</organism>
<dbReference type="Proteomes" id="UP001196413">
    <property type="component" value="Unassembled WGS sequence"/>
</dbReference>
<gene>
    <name evidence="1" type="ORF">KIN20_037058</name>
</gene>
<evidence type="ECO:0000313" key="2">
    <source>
        <dbReference type="Proteomes" id="UP001196413"/>
    </source>
</evidence>
<evidence type="ECO:0000313" key="1">
    <source>
        <dbReference type="EMBL" id="KAJ1374378.1"/>
    </source>
</evidence>
<keyword evidence="2" id="KW-1185">Reference proteome</keyword>
<protein>
    <submittedName>
        <fullName evidence="1">Uncharacterized protein</fullName>
    </submittedName>
</protein>
<sequence>MLKLDQRHGRLSCSKGTDGIRARIRAFSEGGSFKYKVSKITTKYLKDITLQASPGPLGGVPIILPGFHFTQMREMAMKQRLTPALL</sequence>
<reference evidence="1" key="1">
    <citation type="submission" date="2021-06" db="EMBL/GenBank/DDBJ databases">
        <title>Parelaphostrongylus tenuis whole genome reference sequence.</title>
        <authorList>
            <person name="Garwood T.J."/>
            <person name="Larsen P.A."/>
            <person name="Fountain-Jones N.M."/>
            <person name="Garbe J.R."/>
            <person name="Macchietto M.G."/>
            <person name="Kania S.A."/>
            <person name="Gerhold R.W."/>
            <person name="Richards J.E."/>
            <person name="Wolf T.M."/>
        </authorList>
    </citation>
    <scope>NUCLEOTIDE SEQUENCE</scope>
    <source>
        <strain evidence="1">MNPRO001-30</strain>
        <tissue evidence="1">Meninges</tissue>
    </source>
</reference>
<name>A0AAD5WM53_PARTN</name>
<proteinExistence type="predicted"/>
<comment type="caution">
    <text evidence="1">The sequence shown here is derived from an EMBL/GenBank/DDBJ whole genome shotgun (WGS) entry which is preliminary data.</text>
</comment>
<dbReference type="EMBL" id="JAHQIW010007455">
    <property type="protein sequence ID" value="KAJ1374378.1"/>
    <property type="molecule type" value="Genomic_DNA"/>
</dbReference>